<dbReference type="Pfam" id="PF00512">
    <property type="entry name" value="HisKA"/>
    <property type="match status" value="1"/>
</dbReference>
<dbReference type="InterPro" id="IPR005467">
    <property type="entry name" value="His_kinase_dom"/>
</dbReference>
<dbReference type="Proteomes" id="UP001501337">
    <property type="component" value="Unassembled WGS sequence"/>
</dbReference>
<evidence type="ECO:0000313" key="7">
    <source>
        <dbReference type="Proteomes" id="UP001501337"/>
    </source>
</evidence>
<gene>
    <name evidence="6" type="ORF">GCM10022278_05080</name>
</gene>
<accession>A0ABP7NLK7</accession>
<dbReference type="GO" id="GO:0016301">
    <property type="term" value="F:kinase activity"/>
    <property type="evidence" value="ECO:0007669"/>
    <property type="project" value="UniProtKB-KW"/>
</dbReference>
<dbReference type="InterPro" id="IPR003661">
    <property type="entry name" value="HisK_dim/P_dom"/>
</dbReference>
<reference evidence="7" key="1">
    <citation type="journal article" date="2019" name="Int. J. Syst. Evol. Microbiol.">
        <title>The Global Catalogue of Microorganisms (GCM) 10K type strain sequencing project: providing services to taxonomists for standard genome sequencing and annotation.</title>
        <authorList>
            <consortium name="The Broad Institute Genomics Platform"/>
            <consortium name="The Broad Institute Genome Sequencing Center for Infectious Disease"/>
            <person name="Wu L."/>
            <person name="Ma J."/>
        </authorList>
    </citation>
    <scope>NUCLEOTIDE SEQUENCE [LARGE SCALE GENOMIC DNA]</scope>
    <source>
        <strain evidence="7">JCM 17555</strain>
    </source>
</reference>
<dbReference type="SUPFAM" id="SSF55874">
    <property type="entry name" value="ATPase domain of HSP90 chaperone/DNA topoisomerase II/histidine kinase"/>
    <property type="match status" value="1"/>
</dbReference>
<dbReference type="InterPro" id="IPR003594">
    <property type="entry name" value="HATPase_dom"/>
</dbReference>
<dbReference type="PROSITE" id="PS50109">
    <property type="entry name" value="HIS_KIN"/>
    <property type="match status" value="1"/>
</dbReference>
<keyword evidence="6" id="KW-0418">Kinase</keyword>
<evidence type="ECO:0000313" key="6">
    <source>
        <dbReference type="EMBL" id="GAA3948849.1"/>
    </source>
</evidence>
<feature type="domain" description="Histidine kinase" evidence="5">
    <location>
        <begin position="157"/>
        <end position="372"/>
    </location>
</feature>
<protein>
    <recommendedName>
        <fullName evidence="2">histidine kinase</fullName>
        <ecNumber evidence="2">2.7.13.3</ecNumber>
    </recommendedName>
</protein>
<dbReference type="EC" id="2.7.13.3" evidence="2"/>
<feature type="region of interest" description="Disordered" evidence="4">
    <location>
        <begin position="55"/>
        <end position="75"/>
    </location>
</feature>
<proteinExistence type="predicted"/>
<evidence type="ECO:0000256" key="1">
    <source>
        <dbReference type="ARBA" id="ARBA00000085"/>
    </source>
</evidence>
<dbReference type="Gene3D" id="1.10.287.130">
    <property type="match status" value="1"/>
</dbReference>
<evidence type="ECO:0000256" key="2">
    <source>
        <dbReference type="ARBA" id="ARBA00012438"/>
    </source>
</evidence>
<dbReference type="CDD" id="cd00075">
    <property type="entry name" value="HATPase"/>
    <property type="match status" value="1"/>
</dbReference>
<dbReference type="Gene3D" id="3.30.565.10">
    <property type="entry name" value="Histidine kinase-like ATPase, C-terminal domain"/>
    <property type="match status" value="1"/>
</dbReference>
<dbReference type="InterPro" id="IPR036097">
    <property type="entry name" value="HisK_dim/P_sf"/>
</dbReference>
<keyword evidence="3" id="KW-0597">Phosphoprotein</keyword>
<evidence type="ECO:0000259" key="5">
    <source>
        <dbReference type="PROSITE" id="PS50109"/>
    </source>
</evidence>
<evidence type="ECO:0000256" key="4">
    <source>
        <dbReference type="SAM" id="MobiDB-lite"/>
    </source>
</evidence>
<dbReference type="PRINTS" id="PR00344">
    <property type="entry name" value="BCTRLSENSOR"/>
</dbReference>
<comment type="catalytic activity">
    <reaction evidence="1">
        <text>ATP + protein L-histidine = ADP + protein N-phospho-L-histidine.</text>
        <dbReference type="EC" id="2.7.13.3"/>
    </reaction>
</comment>
<evidence type="ECO:0000256" key="3">
    <source>
        <dbReference type="ARBA" id="ARBA00022553"/>
    </source>
</evidence>
<dbReference type="PANTHER" id="PTHR43547:SF2">
    <property type="entry name" value="HYBRID SIGNAL TRANSDUCTION HISTIDINE KINASE C"/>
    <property type="match status" value="1"/>
</dbReference>
<name>A0ABP7NLK7_9GAMM</name>
<dbReference type="InterPro" id="IPR036890">
    <property type="entry name" value="HATPase_C_sf"/>
</dbReference>
<comment type="caution">
    <text evidence="6">The sequence shown here is derived from an EMBL/GenBank/DDBJ whole genome shotgun (WGS) entry which is preliminary data.</text>
</comment>
<dbReference type="Pfam" id="PF02518">
    <property type="entry name" value="HATPase_c"/>
    <property type="match status" value="1"/>
</dbReference>
<dbReference type="CDD" id="cd00082">
    <property type="entry name" value="HisKA"/>
    <property type="match status" value="1"/>
</dbReference>
<organism evidence="6 7">
    <name type="scientific">Allohahella marinimesophila</name>
    <dbReference type="NCBI Taxonomy" id="1054972"/>
    <lineage>
        <taxon>Bacteria</taxon>
        <taxon>Pseudomonadati</taxon>
        <taxon>Pseudomonadota</taxon>
        <taxon>Gammaproteobacteria</taxon>
        <taxon>Oceanospirillales</taxon>
        <taxon>Hahellaceae</taxon>
        <taxon>Allohahella</taxon>
    </lineage>
</organism>
<dbReference type="SMART" id="SM00388">
    <property type="entry name" value="HisKA"/>
    <property type="match status" value="1"/>
</dbReference>
<dbReference type="RefSeq" id="WP_344802954.1">
    <property type="nucleotide sequence ID" value="NZ_BAABBO010000001.1"/>
</dbReference>
<sequence length="377" mass="41708">MRLHNFISANMEAIILEWEAFARAIQPSGGDMDVMELRDHAQDMLLVIIDDMSTNQTERQRTRKSKGQSPGSNIETAAETHAEGRLLSGFSVILLVAEYRALRASVLRLWFQEPRSREQEGLEDVIRFNEAIDQALAESISRYSDAVIKNSDIFLGMLGHDLRAPLQSISFGAESLKLTKNIDASHVQIGTRILGSVHRLKGMLDNLMDFTQSRIGGGLSIHPVPMDLPAIVSRVVEEFRGSHPGHVFRELHTGDCRGEWDPGRLGQICQNLIGNAIHHGAPKGEILVCCSERAETVELSVHNAGDPIPTKDHKRIFDLAESTMSGRYNPDKNMGLGLYIVRELVQAHHGMVSLTSTSEDGTTFLIELPKTDTEASS</sequence>
<keyword evidence="6" id="KW-0808">Transferase</keyword>
<keyword evidence="7" id="KW-1185">Reference proteome</keyword>
<dbReference type="InterPro" id="IPR004358">
    <property type="entry name" value="Sig_transdc_His_kin-like_C"/>
</dbReference>
<dbReference type="PANTHER" id="PTHR43547">
    <property type="entry name" value="TWO-COMPONENT HISTIDINE KINASE"/>
    <property type="match status" value="1"/>
</dbReference>
<dbReference type="SMART" id="SM00387">
    <property type="entry name" value="HATPase_c"/>
    <property type="match status" value="1"/>
</dbReference>
<dbReference type="SUPFAM" id="SSF47384">
    <property type="entry name" value="Homodimeric domain of signal transducing histidine kinase"/>
    <property type="match status" value="1"/>
</dbReference>
<dbReference type="EMBL" id="BAABBO010000001">
    <property type="protein sequence ID" value="GAA3948849.1"/>
    <property type="molecule type" value="Genomic_DNA"/>
</dbReference>